<dbReference type="Pfam" id="PF17957">
    <property type="entry name" value="Big_7"/>
    <property type="match status" value="1"/>
</dbReference>
<feature type="signal peptide" evidence="2">
    <location>
        <begin position="1"/>
        <end position="22"/>
    </location>
</feature>
<evidence type="ECO:0000313" key="4">
    <source>
        <dbReference type="Proteomes" id="UP000632222"/>
    </source>
</evidence>
<evidence type="ECO:0000313" key="3">
    <source>
        <dbReference type="EMBL" id="GGJ37034.1"/>
    </source>
</evidence>
<reference evidence="4" key="1">
    <citation type="journal article" date="2019" name="Int. J. Syst. Evol. Microbiol.">
        <title>The Global Catalogue of Microorganisms (GCM) 10K type strain sequencing project: providing services to taxonomists for standard genome sequencing and annotation.</title>
        <authorList>
            <consortium name="The Broad Institute Genomics Platform"/>
            <consortium name="The Broad Institute Genome Sequencing Center for Infectious Disease"/>
            <person name="Wu L."/>
            <person name="Ma J."/>
        </authorList>
    </citation>
    <scope>NUCLEOTIDE SEQUENCE [LARGE SCALE GENOMIC DNA]</scope>
    <source>
        <strain evidence="4">JCM 14370</strain>
    </source>
</reference>
<feature type="region of interest" description="Disordered" evidence="1">
    <location>
        <begin position="100"/>
        <end position="129"/>
    </location>
</feature>
<dbReference type="EMBL" id="BMOD01000008">
    <property type="protein sequence ID" value="GGJ37034.1"/>
    <property type="molecule type" value="Genomic_DNA"/>
</dbReference>
<proteinExistence type="predicted"/>
<sequence length="512" mass="54979">MKHRFLLSAGLVLGLVSCQMSGTPTDKTLPTVTLAANKTTLNIGENLELTATATDNKGVARVEFYKGAVKVGEDTTSPYTYTEKTTVDGNFTYTARAIDTSNNSKTSDPPTAITVNPTPPSSSGSGSGAMAVLEKDGETFAFVPSATGIIKIPLAKDGVIKTGVAASVVRPQGISKTDTFSVDACTADWEHFKVACVSYLSPNVYVMDVATGVVDTIATGLTEQVSYSGGNCYICGILYDPRDDVFLISTKPGYGMLDHLVTKTIKTNILADVAENFGYNPITNQIFSPQYLTQSSIDLVDVATKKAYKLDGTLVPDLDEPDHGAVDYNTNIGITANEYDLFAHLVDLNDVQLNQPAAGQFKTKTFTKSLAHNQQCNWPLTDISVDSIIHVAFFSAEFCSGSARDAMGFVKMPTSKTAPLEFGDYAFSSIPNPAEGVTWLNPGDPHGIANFTLAAGSKHYGLLMNDSKTYLAVVDLEKLMDAPRDPNDIHLVKADYDLKANQVIFFFHVAMP</sequence>
<dbReference type="InterPro" id="IPR013783">
    <property type="entry name" value="Ig-like_fold"/>
</dbReference>
<dbReference type="Proteomes" id="UP000632222">
    <property type="component" value="Unassembled WGS sequence"/>
</dbReference>
<comment type="caution">
    <text evidence="3">The sequence shown here is derived from an EMBL/GenBank/DDBJ whole genome shotgun (WGS) entry which is preliminary data.</text>
</comment>
<evidence type="ECO:0000256" key="2">
    <source>
        <dbReference type="SAM" id="SignalP"/>
    </source>
</evidence>
<keyword evidence="2" id="KW-0732">Signal</keyword>
<protein>
    <recommendedName>
        <fullName evidence="5">Bacterial Ig-like domain-containing protein</fullName>
    </recommendedName>
</protein>
<gene>
    <name evidence="3" type="ORF">GCM10008938_23810</name>
</gene>
<dbReference type="RefSeq" id="WP_189002919.1">
    <property type="nucleotide sequence ID" value="NZ_BMOD01000008.1"/>
</dbReference>
<keyword evidence="4" id="KW-1185">Reference proteome</keyword>
<evidence type="ECO:0000256" key="1">
    <source>
        <dbReference type="SAM" id="MobiDB-lite"/>
    </source>
</evidence>
<accession>A0ABQ2D1B8</accession>
<evidence type="ECO:0008006" key="5">
    <source>
        <dbReference type="Google" id="ProtNLM"/>
    </source>
</evidence>
<feature type="chain" id="PRO_5047163639" description="Bacterial Ig-like domain-containing protein" evidence="2">
    <location>
        <begin position="23"/>
        <end position="512"/>
    </location>
</feature>
<name>A0ABQ2D1B8_9DEIO</name>
<dbReference type="PROSITE" id="PS51257">
    <property type="entry name" value="PROKAR_LIPOPROTEIN"/>
    <property type="match status" value="1"/>
</dbReference>
<feature type="compositionally biased region" description="Polar residues" evidence="1">
    <location>
        <begin position="100"/>
        <end position="116"/>
    </location>
</feature>
<dbReference type="Gene3D" id="2.60.40.10">
    <property type="entry name" value="Immunoglobulins"/>
    <property type="match status" value="1"/>
</dbReference>
<organism evidence="3 4">
    <name type="scientific">Deinococcus roseus</name>
    <dbReference type="NCBI Taxonomy" id="392414"/>
    <lineage>
        <taxon>Bacteria</taxon>
        <taxon>Thermotogati</taxon>
        <taxon>Deinococcota</taxon>
        <taxon>Deinococci</taxon>
        <taxon>Deinococcales</taxon>
        <taxon>Deinococcaceae</taxon>
        <taxon>Deinococcus</taxon>
    </lineage>
</organism>